<dbReference type="PANTHER" id="PTHR32176">
    <property type="entry name" value="XYLOSE ISOMERASE"/>
    <property type="match status" value="1"/>
</dbReference>
<evidence type="ECO:0000256" key="3">
    <source>
        <dbReference type="PROSITE-ProRule" id="PRU01161"/>
    </source>
</evidence>
<evidence type="ECO:0000313" key="5">
    <source>
        <dbReference type="EMBL" id="SDH32806.1"/>
    </source>
</evidence>
<dbReference type="PANTHER" id="PTHR32176:SF92">
    <property type="entry name" value="XYLOSE ISOMERASE"/>
    <property type="match status" value="1"/>
</dbReference>
<evidence type="ECO:0000256" key="1">
    <source>
        <dbReference type="ARBA" id="ARBA00010240"/>
    </source>
</evidence>
<keyword evidence="3 5" id="KW-0378">Hydrolase</keyword>
<dbReference type="GO" id="GO:0047372">
    <property type="term" value="F:monoacylglycerol lipase activity"/>
    <property type="evidence" value="ECO:0007669"/>
    <property type="project" value="TreeGrafter"/>
</dbReference>
<dbReference type="InterPro" id="IPR002641">
    <property type="entry name" value="PNPLA_dom"/>
</dbReference>
<dbReference type="OrthoDB" id="9807112at2"/>
<reference evidence="6" key="1">
    <citation type="submission" date="2016-10" db="EMBL/GenBank/DDBJ databases">
        <authorList>
            <person name="Varghese N."/>
            <person name="Submissions S."/>
        </authorList>
    </citation>
    <scope>NUCLEOTIDE SEQUENCE [LARGE SCALE GENOMIC DNA]</scope>
    <source>
        <strain evidence="6">CGMCC 1.2747</strain>
    </source>
</reference>
<dbReference type="InterPro" id="IPR016035">
    <property type="entry name" value="Acyl_Trfase/lysoPLipase"/>
</dbReference>
<keyword evidence="2 3" id="KW-0443">Lipid metabolism</keyword>
<dbReference type="EMBL" id="FNDB01000006">
    <property type="protein sequence ID" value="SDH32806.1"/>
    <property type="molecule type" value="Genomic_DNA"/>
</dbReference>
<evidence type="ECO:0000313" key="6">
    <source>
        <dbReference type="Proteomes" id="UP000199274"/>
    </source>
</evidence>
<feature type="domain" description="PNPLA" evidence="4">
    <location>
        <begin position="10"/>
        <end position="205"/>
    </location>
</feature>
<dbReference type="Pfam" id="PF01734">
    <property type="entry name" value="Patatin"/>
    <property type="match status" value="1"/>
</dbReference>
<gene>
    <name evidence="5" type="ORF">SAMN04488062_10652</name>
</gene>
<organism evidence="5 6">
    <name type="scientific">Flavobacterium omnivorum</name>
    <dbReference type="NCBI Taxonomy" id="178355"/>
    <lineage>
        <taxon>Bacteria</taxon>
        <taxon>Pseudomonadati</taxon>
        <taxon>Bacteroidota</taxon>
        <taxon>Flavobacteriia</taxon>
        <taxon>Flavobacteriales</taxon>
        <taxon>Flavobacteriaceae</taxon>
        <taxon>Flavobacterium</taxon>
    </lineage>
</organism>
<evidence type="ECO:0000259" key="4">
    <source>
        <dbReference type="PROSITE" id="PS51635"/>
    </source>
</evidence>
<feature type="short sequence motif" description="GXSXG" evidence="3">
    <location>
        <begin position="46"/>
        <end position="50"/>
    </location>
</feature>
<keyword evidence="3" id="KW-0442">Lipid degradation</keyword>
<dbReference type="AlphaFoldDB" id="A0A1G8BHV3"/>
<dbReference type="NCBIfam" id="NF041079">
    <property type="entry name" value="CBASS_lipase"/>
    <property type="match status" value="1"/>
</dbReference>
<feature type="active site" description="Proton acceptor" evidence="3">
    <location>
        <position position="192"/>
    </location>
</feature>
<keyword evidence="6" id="KW-1185">Reference proteome</keyword>
<proteinExistence type="inferred from homology"/>
<dbReference type="STRING" id="178355.SAMN04488062_10652"/>
<dbReference type="GO" id="GO:0004620">
    <property type="term" value="F:phospholipase activity"/>
    <property type="evidence" value="ECO:0007669"/>
    <property type="project" value="TreeGrafter"/>
</dbReference>
<dbReference type="SUPFAM" id="SSF52151">
    <property type="entry name" value="FabD/lysophospholipase-like"/>
    <property type="match status" value="1"/>
</dbReference>
<evidence type="ECO:0000256" key="2">
    <source>
        <dbReference type="ARBA" id="ARBA00023098"/>
    </source>
</evidence>
<dbReference type="CDD" id="cd07199">
    <property type="entry name" value="Pat17_PNPLA8_PNPLA9_like"/>
    <property type="match status" value="1"/>
</dbReference>
<sequence length="342" mass="38419">MDKGKTFKILSIDGGGIKGLYSARILDKFEKKFNCKTSDHFDMICGTSTGGLIALALSCKMPAENICKFYEEKGEVIFPQQKEINIPFFGKINKGFWKQIAFGGKYSNQGLRESLEEIFGEKKIGDSNNLLCIPSYSITEAKPKVFKYDHREGDLSRDNNAKMADIALATSAAPTYFPMAELPYYNNEQFVDGGVWANNPTLVGLLEALNCFVGIGKEYDKISILSLSSLSTTGGKPTGLKNERSFRDWGADLFETSMNGQAYFSDFFMSKVKEISDIKIDYMRIPSANISREQESLIQLDIANKEAYQLMKIKADDQALVFEKTKEIEYYFTTLKTYITNG</sequence>
<feature type="short sequence motif" description="GXGXXG" evidence="3">
    <location>
        <begin position="14"/>
        <end position="19"/>
    </location>
</feature>
<dbReference type="Proteomes" id="UP000199274">
    <property type="component" value="Unassembled WGS sequence"/>
</dbReference>
<feature type="short sequence motif" description="DGA/G" evidence="3">
    <location>
        <begin position="192"/>
        <end position="194"/>
    </location>
</feature>
<dbReference type="GO" id="GO:0016042">
    <property type="term" value="P:lipid catabolic process"/>
    <property type="evidence" value="ECO:0007669"/>
    <property type="project" value="UniProtKB-UniRule"/>
</dbReference>
<feature type="active site" description="Nucleophile" evidence="3">
    <location>
        <position position="48"/>
    </location>
</feature>
<dbReference type="RefSeq" id="WP_091257193.1">
    <property type="nucleotide sequence ID" value="NZ_FNDB01000006.1"/>
</dbReference>
<accession>A0A1G8BHV3</accession>
<name>A0A1G8BHV3_9FLAO</name>
<dbReference type="PROSITE" id="PS51635">
    <property type="entry name" value="PNPLA"/>
    <property type="match status" value="1"/>
</dbReference>
<comment type="similarity">
    <text evidence="1">Belongs to the patatin family.</text>
</comment>
<dbReference type="Gene3D" id="3.40.1090.10">
    <property type="entry name" value="Cytosolic phospholipase A2 catalytic domain"/>
    <property type="match status" value="1"/>
</dbReference>
<protein>
    <submittedName>
        <fullName evidence="5">Patatin-like phospholipase/acyl hydrolase</fullName>
    </submittedName>
</protein>